<evidence type="ECO:0000313" key="2">
    <source>
        <dbReference type="Proteomes" id="UP000314294"/>
    </source>
</evidence>
<evidence type="ECO:0000313" key="1">
    <source>
        <dbReference type="EMBL" id="TNN46518.1"/>
    </source>
</evidence>
<comment type="caution">
    <text evidence="1">The sequence shown here is derived from an EMBL/GenBank/DDBJ whole genome shotgun (WGS) entry which is preliminary data.</text>
</comment>
<gene>
    <name evidence="1" type="ORF">EYF80_043282</name>
</gene>
<sequence length="110" mass="12094">MGKEQNPFIFSAKRVCCAKANKIRLSILQVLSPPSSWIWVFAVGHVGRLQSLPGEDLLLGERSLVTGQCQSGHRGVSPEIDGTKEDSGMCPSALNADQLQTCICLWFTWF</sequence>
<dbReference type="EMBL" id="SRLO01000785">
    <property type="protein sequence ID" value="TNN46518.1"/>
    <property type="molecule type" value="Genomic_DNA"/>
</dbReference>
<dbReference type="Proteomes" id="UP000314294">
    <property type="component" value="Unassembled WGS sequence"/>
</dbReference>
<keyword evidence="2" id="KW-1185">Reference proteome</keyword>
<accession>A0A4Z2FYX8</accession>
<name>A0A4Z2FYX8_9TELE</name>
<proteinExistence type="predicted"/>
<dbReference type="AlphaFoldDB" id="A0A4Z2FYX8"/>
<protein>
    <submittedName>
        <fullName evidence="1">Uncharacterized protein</fullName>
    </submittedName>
</protein>
<reference evidence="1 2" key="1">
    <citation type="submission" date="2019-03" db="EMBL/GenBank/DDBJ databases">
        <title>First draft genome of Liparis tanakae, snailfish: a comprehensive survey of snailfish specific genes.</title>
        <authorList>
            <person name="Kim W."/>
            <person name="Song I."/>
            <person name="Jeong J.-H."/>
            <person name="Kim D."/>
            <person name="Kim S."/>
            <person name="Ryu S."/>
            <person name="Song J.Y."/>
            <person name="Lee S.K."/>
        </authorList>
    </citation>
    <scope>NUCLEOTIDE SEQUENCE [LARGE SCALE GENOMIC DNA]</scope>
    <source>
        <tissue evidence="1">Muscle</tissue>
    </source>
</reference>
<organism evidence="1 2">
    <name type="scientific">Liparis tanakae</name>
    <name type="common">Tanaka's snailfish</name>
    <dbReference type="NCBI Taxonomy" id="230148"/>
    <lineage>
        <taxon>Eukaryota</taxon>
        <taxon>Metazoa</taxon>
        <taxon>Chordata</taxon>
        <taxon>Craniata</taxon>
        <taxon>Vertebrata</taxon>
        <taxon>Euteleostomi</taxon>
        <taxon>Actinopterygii</taxon>
        <taxon>Neopterygii</taxon>
        <taxon>Teleostei</taxon>
        <taxon>Neoteleostei</taxon>
        <taxon>Acanthomorphata</taxon>
        <taxon>Eupercaria</taxon>
        <taxon>Perciformes</taxon>
        <taxon>Cottioidei</taxon>
        <taxon>Cottales</taxon>
        <taxon>Liparidae</taxon>
        <taxon>Liparis</taxon>
    </lineage>
</organism>